<dbReference type="EMBL" id="LR743592">
    <property type="protein sequence ID" value="CAA2620954.1"/>
    <property type="molecule type" value="Genomic_DNA"/>
</dbReference>
<dbReference type="EMBL" id="LR746268">
    <property type="protein sequence ID" value="CAA7397072.1"/>
    <property type="molecule type" value="Genomic_DNA"/>
</dbReference>
<organism evidence="2">
    <name type="scientific">Spirodela intermedia</name>
    <name type="common">Intermediate duckweed</name>
    <dbReference type="NCBI Taxonomy" id="51605"/>
    <lineage>
        <taxon>Eukaryota</taxon>
        <taxon>Viridiplantae</taxon>
        <taxon>Streptophyta</taxon>
        <taxon>Embryophyta</taxon>
        <taxon>Tracheophyta</taxon>
        <taxon>Spermatophyta</taxon>
        <taxon>Magnoliopsida</taxon>
        <taxon>Liliopsida</taxon>
        <taxon>Araceae</taxon>
        <taxon>Lemnoideae</taxon>
        <taxon>Spirodela</taxon>
    </lineage>
</organism>
<evidence type="ECO:0000256" key="1">
    <source>
        <dbReference type="SAM" id="MobiDB-lite"/>
    </source>
</evidence>
<accession>A0A7I8IUR5</accession>
<dbReference type="Proteomes" id="UP000663760">
    <property type="component" value="Chromosome 5"/>
</dbReference>
<sequence>MSLTNIIKETHHRRRWRGKPCIRKH</sequence>
<reference evidence="2" key="1">
    <citation type="submission" date="2019-12" db="EMBL/GenBank/DDBJ databases">
        <authorList>
            <person name="Scholz U."/>
            <person name="Mascher M."/>
            <person name="Fiebig A."/>
        </authorList>
    </citation>
    <scope>NUCLEOTIDE SEQUENCE</scope>
</reference>
<protein>
    <submittedName>
        <fullName evidence="2">Uncharacterized protein</fullName>
    </submittedName>
</protein>
<name>A0A7I8IUR5_SPIIN</name>
<evidence type="ECO:0000313" key="4">
    <source>
        <dbReference type="Proteomes" id="UP000663760"/>
    </source>
</evidence>
<feature type="compositionally biased region" description="Basic residues" evidence="1">
    <location>
        <begin position="10"/>
        <end position="25"/>
    </location>
</feature>
<feature type="region of interest" description="Disordered" evidence="1">
    <location>
        <begin position="1"/>
        <end position="25"/>
    </location>
</feature>
<evidence type="ECO:0000313" key="3">
    <source>
        <dbReference type="EMBL" id="CAA7397072.1"/>
    </source>
</evidence>
<evidence type="ECO:0000313" key="2">
    <source>
        <dbReference type="EMBL" id="CAA2620954.1"/>
    </source>
</evidence>
<dbReference type="AlphaFoldDB" id="A0A7I8IUR5"/>
<keyword evidence="4" id="KW-1185">Reference proteome</keyword>
<gene>
    <name evidence="2" type="ORF">SI7747_05007123</name>
    <name evidence="3" type="ORF">SI8410_05007735</name>
</gene>
<proteinExistence type="predicted"/>